<evidence type="ECO:0000259" key="1">
    <source>
        <dbReference type="Pfam" id="PF09346"/>
    </source>
</evidence>
<dbReference type="InterPro" id="IPR037883">
    <property type="entry name" value="Knr4/Smi1-like_sf"/>
</dbReference>
<sequence>MLSLVKNAINGLKKKLEISNDYLYLQDREGNVERYVCKFARPVGDGEIERFIASVGQKIPLDYLDFLKISNGCSLFNHEIYGGENTLFPLDQVEYLYTSVNRSRGYLEIAYISDDTVVIDCNSYSKGEKNYLFVGNSTSSFEDFKSLGCNFETWLYRFITTNGSKYWNW</sequence>
<dbReference type="EMBL" id="PRLG01000028">
    <property type="protein sequence ID" value="PYY26984.1"/>
    <property type="molecule type" value="Genomic_DNA"/>
</dbReference>
<reference evidence="2 3" key="1">
    <citation type="submission" date="2018-01" db="EMBL/GenBank/DDBJ databases">
        <title>Genome sequence of the PGP bacterium Paenibacillus illinoisensis E3.</title>
        <authorList>
            <person name="Rolli E."/>
            <person name="Marasco R."/>
            <person name="Bessem C."/>
            <person name="Michoud G."/>
            <person name="Gaiarsa S."/>
            <person name="Borin S."/>
            <person name="Daffonchio D."/>
        </authorList>
    </citation>
    <scope>NUCLEOTIDE SEQUENCE [LARGE SCALE GENOMIC DNA]</scope>
    <source>
        <strain evidence="2 3">E3</strain>
    </source>
</reference>
<feature type="domain" description="Knr4/Smi1-like" evidence="1">
    <location>
        <begin position="43"/>
        <end position="155"/>
    </location>
</feature>
<dbReference type="InterPro" id="IPR018958">
    <property type="entry name" value="Knr4/Smi1-like_dom"/>
</dbReference>
<dbReference type="RefSeq" id="WP_181429928.1">
    <property type="nucleotide sequence ID" value="NZ_PRLG01000028.1"/>
</dbReference>
<evidence type="ECO:0000313" key="2">
    <source>
        <dbReference type="EMBL" id="PYY26984.1"/>
    </source>
</evidence>
<dbReference type="Pfam" id="PF09346">
    <property type="entry name" value="SMI1_KNR4"/>
    <property type="match status" value="1"/>
</dbReference>
<organism evidence="2 3">
    <name type="scientific">Paenibacillus illinoisensis</name>
    <dbReference type="NCBI Taxonomy" id="59845"/>
    <lineage>
        <taxon>Bacteria</taxon>
        <taxon>Bacillati</taxon>
        <taxon>Bacillota</taxon>
        <taxon>Bacilli</taxon>
        <taxon>Bacillales</taxon>
        <taxon>Paenibacillaceae</taxon>
        <taxon>Paenibacillus</taxon>
    </lineage>
</organism>
<comment type="caution">
    <text evidence="2">The sequence shown here is derived from an EMBL/GenBank/DDBJ whole genome shotgun (WGS) entry which is preliminary data.</text>
</comment>
<name>A0A2W0C549_9BACL</name>
<evidence type="ECO:0000313" key="3">
    <source>
        <dbReference type="Proteomes" id="UP000247459"/>
    </source>
</evidence>
<gene>
    <name evidence="2" type="primary">yokH</name>
    <name evidence="2" type="ORF">PIL02S_05160</name>
</gene>
<proteinExistence type="predicted"/>
<dbReference type="AlphaFoldDB" id="A0A2W0C549"/>
<accession>A0A2W0C549</accession>
<dbReference type="Proteomes" id="UP000247459">
    <property type="component" value="Unassembled WGS sequence"/>
</dbReference>
<dbReference type="Gene3D" id="3.40.1580.10">
    <property type="entry name" value="SMI1/KNR4-like"/>
    <property type="match status" value="1"/>
</dbReference>
<protein>
    <submittedName>
        <fullName evidence="2">YokH protein</fullName>
    </submittedName>
</protein>
<dbReference type="SUPFAM" id="SSF160631">
    <property type="entry name" value="SMI1/KNR4-like"/>
    <property type="match status" value="1"/>
</dbReference>